<reference evidence="2 3" key="1">
    <citation type="submission" date="2013-04" db="EMBL/GenBank/DDBJ databases">
        <title>Hyphomonas hirschiana VP5 Genome Sequencing.</title>
        <authorList>
            <person name="Lai Q."/>
            <person name="Shao Z."/>
        </authorList>
    </citation>
    <scope>NUCLEOTIDE SEQUENCE [LARGE SCALE GENOMIC DNA]</scope>
    <source>
        <strain evidence="2 3">VP5</strain>
    </source>
</reference>
<protein>
    <recommendedName>
        <fullName evidence="4">PilZ domain-containing protein</fullName>
    </recommendedName>
</protein>
<gene>
    <name evidence="2" type="ORF">HHI_04770</name>
</gene>
<evidence type="ECO:0008006" key="4">
    <source>
        <dbReference type="Google" id="ProtNLM"/>
    </source>
</evidence>
<feature type="region of interest" description="Disordered" evidence="1">
    <location>
        <begin position="1"/>
        <end position="25"/>
    </location>
</feature>
<comment type="caution">
    <text evidence="2">The sequence shown here is derived from an EMBL/GenBank/DDBJ whole genome shotgun (WGS) entry which is preliminary data.</text>
</comment>
<evidence type="ECO:0000313" key="3">
    <source>
        <dbReference type="Proteomes" id="UP000025061"/>
    </source>
</evidence>
<evidence type="ECO:0000313" key="2">
    <source>
        <dbReference type="EMBL" id="KCZ95440.1"/>
    </source>
</evidence>
<name>A0A059FXK3_9PROT</name>
<keyword evidence="3" id="KW-1185">Reference proteome</keyword>
<sequence>MIARTRPARPAQAGSVPRSGPRSGKIVIGADDRRFSISLQRLSPKGAQLRQTFPFPVPDTFSLVIFNPFTNCDDEHACEKVWQRGDLVSARFL</sequence>
<dbReference type="EMBL" id="ARYI01000003">
    <property type="protein sequence ID" value="KCZ95440.1"/>
    <property type="molecule type" value="Genomic_DNA"/>
</dbReference>
<proteinExistence type="predicted"/>
<dbReference type="Proteomes" id="UP000025061">
    <property type="component" value="Unassembled WGS sequence"/>
</dbReference>
<dbReference type="AlphaFoldDB" id="A0A059FXK3"/>
<evidence type="ECO:0000256" key="1">
    <source>
        <dbReference type="SAM" id="MobiDB-lite"/>
    </source>
</evidence>
<organism evidence="2 3">
    <name type="scientific">Hyphomonas hirschiana VP5</name>
    <dbReference type="NCBI Taxonomy" id="1280951"/>
    <lineage>
        <taxon>Bacteria</taxon>
        <taxon>Pseudomonadati</taxon>
        <taxon>Pseudomonadota</taxon>
        <taxon>Alphaproteobacteria</taxon>
        <taxon>Hyphomonadales</taxon>
        <taxon>Hyphomonadaceae</taxon>
        <taxon>Hyphomonas</taxon>
    </lineage>
</organism>
<accession>A0A059FXK3</accession>